<dbReference type="InterPro" id="IPR036291">
    <property type="entry name" value="NAD(P)-bd_dom_sf"/>
</dbReference>
<keyword evidence="2" id="KW-0444">Lipid biosynthesis</keyword>
<dbReference type="Proteomes" id="UP000678499">
    <property type="component" value="Unassembled WGS sequence"/>
</dbReference>
<feature type="domain" description="Ketoreductase" evidence="9">
    <location>
        <begin position="2"/>
        <end position="106"/>
    </location>
</feature>
<dbReference type="PANTHER" id="PTHR43775">
    <property type="entry name" value="FATTY ACID SYNTHASE"/>
    <property type="match status" value="1"/>
</dbReference>
<sequence>IGPLVGIFHLAVVIRDGILDNQTDDEFRQVYKPKAEGFINLDKVTRSLNVSSLEHFVAFSSVSCGRGNAGQTNYGLANSVLERICEQRKADGFPGLAIQWGAIGDVGVVLDLLGDNETIVGGTVPQRILSCLQALESLLCW</sequence>
<organism evidence="10">
    <name type="scientific">Notodromas monacha</name>
    <dbReference type="NCBI Taxonomy" id="399045"/>
    <lineage>
        <taxon>Eukaryota</taxon>
        <taxon>Metazoa</taxon>
        <taxon>Ecdysozoa</taxon>
        <taxon>Arthropoda</taxon>
        <taxon>Crustacea</taxon>
        <taxon>Oligostraca</taxon>
        <taxon>Ostracoda</taxon>
        <taxon>Podocopa</taxon>
        <taxon>Podocopida</taxon>
        <taxon>Cypridocopina</taxon>
        <taxon>Cypridoidea</taxon>
        <taxon>Cyprididae</taxon>
        <taxon>Notodromas</taxon>
    </lineage>
</organism>
<keyword evidence="4" id="KW-0521">NADP</keyword>
<dbReference type="InterPro" id="IPR013968">
    <property type="entry name" value="PKS_KR"/>
</dbReference>
<dbReference type="SMART" id="SM00822">
    <property type="entry name" value="PKS_KR"/>
    <property type="match status" value="1"/>
</dbReference>
<accession>A0A7R9C491</accession>
<keyword evidence="3" id="KW-0276">Fatty acid metabolism</keyword>
<dbReference type="Pfam" id="PF08659">
    <property type="entry name" value="KR"/>
    <property type="match status" value="1"/>
</dbReference>
<evidence type="ECO:0000256" key="7">
    <source>
        <dbReference type="ARBA" id="ARBA00023160"/>
    </source>
</evidence>
<dbReference type="InterPro" id="IPR050091">
    <property type="entry name" value="PKS_NRPS_Biosynth_Enz"/>
</dbReference>
<keyword evidence="1" id="KW-0596">Phosphopantetheine</keyword>
<evidence type="ECO:0000256" key="1">
    <source>
        <dbReference type="ARBA" id="ARBA00022450"/>
    </source>
</evidence>
<keyword evidence="7" id="KW-0275">Fatty acid biosynthesis</keyword>
<dbReference type="AlphaFoldDB" id="A0A7R9C491"/>
<protein>
    <recommendedName>
        <fullName evidence="9">Ketoreductase domain-containing protein</fullName>
    </recommendedName>
</protein>
<dbReference type="Gene3D" id="3.40.50.720">
    <property type="entry name" value="NAD(P)-binding Rossmann-like Domain"/>
    <property type="match status" value="1"/>
</dbReference>
<evidence type="ECO:0000256" key="6">
    <source>
        <dbReference type="ARBA" id="ARBA00023098"/>
    </source>
</evidence>
<dbReference type="InterPro" id="IPR057326">
    <property type="entry name" value="KR_dom"/>
</dbReference>
<evidence type="ECO:0000256" key="8">
    <source>
        <dbReference type="ARBA" id="ARBA00023268"/>
    </source>
</evidence>
<dbReference type="EMBL" id="OA904067">
    <property type="protein sequence ID" value="CAD7285763.1"/>
    <property type="molecule type" value="Genomic_DNA"/>
</dbReference>
<dbReference type="OrthoDB" id="329835at2759"/>
<keyword evidence="5" id="KW-0560">Oxidoreductase</keyword>
<name>A0A7R9C491_9CRUS</name>
<evidence type="ECO:0000256" key="3">
    <source>
        <dbReference type="ARBA" id="ARBA00022832"/>
    </source>
</evidence>
<keyword evidence="11" id="KW-1185">Reference proteome</keyword>
<dbReference type="EMBL" id="CAJPEX010022030">
    <property type="protein sequence ID" value="CAG0925915.1"/>
    <property type="molecule type" value="Genomic_DNA"/>
</dbReference>
<dbReference type="GO" id="GO:0004312">
    <property type="term" value="F:fatty acid synthase activity"/>
    <property type="evidence" value="ECO:0007669"/>
    <property type="project" value="TreeGrafter"/>
</dbReference>
<evidence type="ECO:0000256" key="5">
    <source>
        <dbReference type="ARBA" id="ARBA00023002"/>
    </source>
</evidence>
<dbReference type="GO" id="GO:0016491">
    <property type="term" value="F:oxidoreductase activity"/>
    <property type="evidence" value="ECO:0007669"/>
    <property type="project" value="UniProtKB-KW"/>
</dbReference>
<evidence type="ECO:0000256" key="4">
    <source>
        <dbReference type="ARBA" id="ARBA00022857"/>
    </source>
</evidence>
<reference evidence="10" key="1">
    <citation type="submission" date="2020-11" db="EMBL/GenBank/DDBJ databases">
        <authorList>
            <person name="Tran Van P."/>
        </authorList>
    </citation>
    <scope>NUCLEOTIDE SEQUENCE</scope>
</reference>
<evidence type="ECO:0000259" key="9">
    <source>
        <dbReference type="SMART" id="SM00822"/>
    </source>
</evidence>
<dbReference type="PANTHER" id="PTHR43775:SF7">
    <property type="entry name" value="FATTY ACID SYNTHASE"/>
    <property type="match status" value="1"/>
</dbReference>
<gene>
    <name evidence="10" type="ORF">NMOB1V02_LOCUS13365</name>
</gene>
<dbReference type="GO" id="GO:0006633">
    <property type="term" value="P:fatty acid biosynthetic process"/>
    <property type="evidence" value="ECO:0007669"/>
    <property type="project" value="UniProtKB-KW"/>
</dbReference>
<keyword evidence="8" id="KW-0511">Multifunctional enzyme</keyword>
<evidence type="ECO:0000313" key="11">
    <source>
        <dbReference type="Proteomes" id="UP000678499"/>
    </source>
</evidence>
<keyword evidence="6" id="KW-0443">Lipid metabolism</keyword>
<dbReference type="SUPFAM" id="SSF51735">
    <property type="entry name" value="NAD(P)-binding Rossmann-fold domains"/>
    <property type="match status" value="1"/>
</dbReference>
<evidence type="ECO:0000256" key="2">
    <source>
        <dbReference type="ARBA" id="ARBA00022516"/>
    </source>
</evidence>
<proteinExistence type="predicted"/>
<feature type="non-terminal residue" evidence="10">
    <location>
        <position position="1"/>
    </location>
</feature>
<evidence type="ECO:0000313" key="10">
    <source>
        <dbReference type="EMBL" id="CAD7285763.1"/>
    </source>
</evidence>